<protein>
    <submittedName>
        <fullName evidence="2">Diguanylate cyclase</fullName>
    </submittedName>
</protein>
<dbReference type="InterPro" id="IPR004360">
    <property type="entry name" value="Glyas_Fos-R_dOase_dom"/>
</dbReference>
<organism evidence="2 3">
    <name type="scientific">Piscinibacter koreensis</name>
    <dbReference type="NCBI Taxonomy" id="2742824"/>
    <lineage>
        <taxon>Bacteria</taxon>
        <taxon>Pseudomonadati</taxon>
        <taxon>Pseudomonadota</taxon>
        <taxon>Betaproteobacteria</taxon>
        <taxon>Burkholderiales</taxon>
        <taxon>Sphaerotilaceae</taxon>
        <taxon>Piscinibacter</taxon>
    </lineage>
</organism>
<dbReference type="PANTHER" id="PTHR46142">
    <property type="match status" value="1"/>
</dbReference>
<evidence type="ECO:0000313" key="3">
    <source>
        <dbReference type="Proteomes" id="UP000529637"/>
    </source>
</evidence>
<dbReference type="EMBL" id="JABWMJ010000003">
    <property type="protein sequence ID" value="NUZ05810.1"/>
    <property type="molecule type" value="Genomic_DNA"/>
</dbReference>
<dbReference type="PANTHER" id="PTHR46142:SF3">
    <property type="entry name" value="F18B13.24 PROTEIN"/>
    <property type="match status" value="1"/>
</dbReference>
<dbReference type="AlphaFoldDB" id="A0A7Y6TW82"/>
<proteinExistence type="predicted"/>
<dbReference type="Pfam" id="PF00903">
    <property type="entry name" value="Glyoxalase"/>
    <property type="match status" value="1"/>
</dbReference>
<reference evidence="2 3" key="1">
    <citation type="submission" date="2020-06" db="EMBL/GenBank/DDBJ databases">
        <title>Schlegella sp. ID0723 isolated from air conditioner.</title>
        <authorList>
            <person name="Kim D.Y."/>
            <person name="Kim D.-U."/>
        </authorList>
    </citation>
    <scope>NUCLEOTIDE SEQUENCE [LARGE SCALE GENOMIC DNA]</scope>
    <source>
        <strain evidence="2 3">ID0723</strain>
    </source>
</reference>
<evidence type="ECO:0000259" key="1">
    <source>
        <dbReference type="PROSITE" id="PS51819"/>
    </source>
</evidence>
<keyword evidence="3" id="KW-1185">Reference proteome</keyword>
<dbReference type="SUPFAM" id="SSF54593">
    <property type="entry name" value="Glyoxalase/Bleomycin resistance protein/Dihydroxybiphenyl dioxygenase"/>
    <property type="match status" value="1"/>
</dbReference>
<sequence>MPVHALNHVNIRAPRALVAELKDFYESVVGLRAGWRPPFQSTGYWLYLGDVPAVHLVDDDGVAAATGARGPIIDHVSFTCSGLADAEALLQSRGIAFRRTTVPGTALVQLIMRDPAGNGVELQFQSVDA</sequence>
<dbReference type="RefSeq" id="WP_176068102.1">
    <property type="nucleotide sequence ID" value="NZ_JABWMJ010000003.1"/>
</dbReference>
<dbReference type="Gene3D" id="3.10.180.10">
    <property type="entry name" value="2,3-Dihydroxybiphenyl 1,2-Dioxygenase, domain 1"/>
    <property type="match status" value="1"/>
</dbReference>
<feature type="domain" description="VOC" evidence="1">
    <location>
        <begin position="5"/>
        <end position="125"/>
    </location>
</feature>
<dbReference type="PROSITE" id="PS51819">
    <property type="entry name" value="VOC"/>
    <property type="match status" value="1"/>
</dbReference>
<gene>
    <name evidence="2" type="ORF">HQN59_08540</name>
</gene>
<evidence type="ECO:0000313" key="2">
    <source>
        <dbReference type="EMBL" id="NUZ05810.1"/>
    </source>
</evidence>
<name>A0A7Y6TW82_9BURK</name>
<dbReference type="InterPro" id="IPR037523">
    <property type="entry name" value="VOC_core"/>
</dbReference>
<accession>A0A7Y6TW82</accession>
<dbReference type="Proteomes" id="UP000529637">
    <property type="component" value="Unassembled WGS sequence"/>
</dbReference>
<comment type="caution">
    <text evidence="2">The sequence shown here is derived from an EMBL/GenBank/DDBJ whole genome shotgun (WGS) entry which is preliminary data.</text>
</comment>
<dbReference type="InterPro" id="IPR029068">
    <property type="entry name" value="Glyas_Bleomycin-R_OHBP_Dase"/>
</dbReference>